<protein>
    <submittedName>
        <fullName evidence="2">NrdH-redoxin</fullName>
    </submittedName>
</protein>
<feature type="domain" description="Glutaredoxin" evidence="1">
    <location>
        <begin position="3"/>
        <end position="60"/>
    </location>
</feature>
<dbReference type="PROSITE" id="PS51354">
    <property type="entry name" value="GLUTAREDOXIN_2"/>
    <property type="match status" value="1"/>
</dbReference>
<dbReference type="SUPFAM" id="SSF52833">
    <property type="entry name" value="Thioredoxin-like"/>
    <property type="match status" value="1"/>
</dbReference>
<dbReference type="NCBIfam" id="TIGR02196">
    <property type="entry name" value="GlrX_YruB"/>
    <property type="match status" value="1"/>
</dbReference>
<evidence type="ECO:0000259" key="1">
    <source>
        <dbReference type="Pfam" id="PF00462"/>
    </source>
</evidence>
<dbReference type="InterPro" id="IPR051548">
    <property type="entry name" value="Grx-like_ET"/>
</dbReference>
<dbReference type="Gene3D" id="3.40.30.10">
    <property type="entry name" value="Glutaredoxin"/>
    <property type="match status" value="1"/>
</dbReference>
<dbReference type="InterPro" id="IPR002109">
    <property type="entry name" value="Glutaredoxin"/>
</dbReference>
<evidence type="ECO:0000313" key="3">
    <source>
        <dbReference type="Proteomes" id="UP000182465"/>
    </source>
</evidence>
<dbReference type="Proteomes" id="UP000182465">
    <property type="component" value="Unassembled WGS sequence"/>
</dbReference>
<accession>A0A1J4U2C0</accession>
<organism evidence="2 3">
    <name type="scientific">Candidatus Kuenenbacteria bacterium CG1_02_38_13</name>
    <dbReference type="NCBI Taxonomy" id="1805235"/>
    <lineage>
        <taxon>Bacteria</taxon>
        <taxon>Candidatus Kueneniibacteriota</taxon>
    </lineage>
</organism>
<proteinExistence type="predicted"/>
<reference evidence="2 3" key="1">
    <citation type="journal article" date="2016" name="Environ. Microbiol.">
        <title>Genomic resolution of a cold subsurface aquifer community provides metabolic insights for novel microbes adapted to high CO concentrations.</title>
        <authorList>
            <person name="Probst A.J."/>
            <person name="Castelle C.J."/>
            <person name="Singh A."/>
            <person name="Brown C.T."/>
            <person name="Anantharaman K."/>
            <person name="Sharon I."/>
            <person name="Hug L.A."/>
            <person name="Burstein D."/>
            <person name="Emerson J.B."/>
            <person name="Thomas B.C."/>
            <person name="Banfield J.F."/>
        </authorList>
    </citation>
    <scope>NUCLEOTIDE SEQUENCE [LARGE SCALE GENOMIC DNA]</scope>
    <source>
        <strain evidence="2">CG1_02_38_13</strain>
    </source>
</reference>
<dbReference type="PANTHER" id="PTHR34386:SF1">
    <property type="entry name" value="GLUTAREDOXIN-LIKE PROTEIN NRDH"/>
    <property type="match status" value="1"/>
</dbReference>
<gene>
    <name evidence="2" type="ORF">AUJ29_01215</name>
</gene>
<dbReference type="GO" id="GO:0045454">
    <property type="term" value="P:cell redox homeostasis"/>
    <property type="evidence" value="ECO:0007669"/>
    <property type="project" value="TreeGrafter"/>
</dbReference>
<dbReference type="InterPro" id="IPR011911">
    <property type="entry name" value="GlrX_YruB"/>
</dbReference>
<name>A0A1J4U2C0_9BACT</name>
<dbReference type="CDD" id="cd02976">
    <property type="entry name" value="NrdH"/>
    <property type="match status" value="1"/>
</dbReference>
<dbReference type="EMBL" id="MNVB01000029">
    <property type="protein sequence ID" value="OIO17521.1"/>
    <property type="molecule type" value="Genomic_DNA"/>
</dbReference>
<comment type="caution">
    <text evidence="2">The sequence shown here is derived from an EMBL/GenBank/DDBJ whole genome shotgun (WGS) entry which is preliminary data.</text>
</comment>
<dbReference type="Pfam" id="PF00462">
    <property type="entry name" value="Glutaredoxin"/>
    <property type="match status" value="1"/>
</dbReference>
<dbReference type="GO" id="GO:0009055">
    <property type="term" value="F:electron transfer activity"/>
    <property type="evidence" value="ECO:0007669"/>
    <property type="project" value="TreeGrafter"/>
</dbReference>
<dbReference type="AlphaFoldDB" id="A0A1J4U2C0"/>
<evidence type="ECO:0000313" key="2">
    <source>
        <dbReference type="EMBL" id="OIO17521.1"/>
    </source>
</evidence>
<dbReference type="PANTHER" id="PTHR34386">
    <property type="entry name" value="GLUTAREDOXIN"/>
    <property type="match status" value="1"/>
</dbReference>
<dbReference type="InterPro" id="IPR036249">
    <property type="entry name" value="Thioredoxin-like_sf"/>
</dbReference>
<sequence>MKIKIYSTPVCPYCVMLKDYLKKRNVEFTDVDVSKDEQAADEMIKKSGQMGVPVAIFISGDGREKVIIGFDKANIDELLKTDN</sequence>